<feature type="non-terminal residue" evidence="2">
    <location>
        <position position="64"/>
    </location>
</feature>
<dbReference type="Gene3D" id="2.60.34.20">
    <property type="match status" value="1"/>
</dbReference>
<feature type="domain" description="AAR2 N-terminal" evidence="1">
    <location>
        <begin position="7"/>
        <end position="64"/>
    </location>
</feature>
<dbReference type="Pfam" id="PF20981">
    <property type="entry name" value="AAR2_1st"/>
    <property type="match status" value="1"/>
</dbReference>
<dbReference type="OrthoDB" id="201752at2759"/>
<dbReference type="InterPro" id="IPR033647">
    <property type="entry name" value="Aar2_N"/>
</dbReference>
<protein>
    <recommendedName>
        <fullName evidence="1">AAR2 N-terminal domain-containing protein</fullName>
    </recommendedName>
</protein>
<organism evidence="2 3">
    <name type="scientific">Microdochium bolleyi</name>
    <dbReference type="NCBI Taxonomy" id="196109"/>
    <lineage>
        <taxon>Eukaryota</taxon>
        <taxon>Fungi</taxon>
        <taxon>Dikarya</taxon>
        <taxon>Ascomycota</taxon>
        <taxon>Pezizomycotina</taxon>
        <taxon>Sordariomycetes</taxon>
        <taxon>Xylariomycetidae</taxon>
        <taxon>Xylariales</taxon>
        <taxon>Microdochiaceae</taxon>
        <taxon>Microdochium</taxon>
    </lineage>
</organism>
<evidence type="ECO:0000313" key="2">
    <source>
        <dbReference type="EMBL" id="KXJ94362.1"/>
    </source>
</evidence>
<reference evidence="3" key="1">
    <citation type="submission" date="2016-02" db="EMBL/GenBank/DDBJ databases">
        <title>Draft genome sequence of Microdochium bolleyi, a fungal endophyte of beachgrass.</title>
        <authorList>
            <consortium name="DOE Joint Genome Institute"/>
            <person name="David A.S."/>
            <person name="May G."/>
            <person name="Haridas S."/>
            <person name="Lim J."/>
            <person name="Wang M."/>
            <person name="Labutti K."/>
            <person name="Lipzen A."/>
            <person name="Barry K."/>
            <person name="Grigoriev I.V."/>
        </authorList>
    </citation>
    <scope>NUCLEOTIDE SEQUENCE [LARGE SCALE GENOMIC DNA]</scope>
    <source>
        <strain evidence="3">J235TASD1</strain>
    </source>
</reference>
<dbReference type="InterPro" id="IPR038516">
    <property type="entry name" value="AAR2_N_sf"/>
</dbReference>
<dbReference type="InParanoid" id="A0A136JB45"/>
<evidence type="ECO:0000313" key="3">
    <source>
        <dbReference type="Proteomes" id="UP000070501"/>
    </source>
</evidence>
<dbReference type="STRING" id="196109.A0A136JB45"/>
<dbReference type="AlphaFoldDB" id="A0A136JB45"/>
<proteinExistence type="predicted"/>
<name>A0A136JB45_9PEZI</name>
<gene>
    <name evidence="2" type="ORF">Micbo1qcDRAFT_159491</name>
</gene>
<sequence length="64" mass="6606">MADHGAQGDVLLLDSLPAALTIGCDAVAFSTTEPFLGCRDIPPGVHLVWAAPSATHSSRSGAWF</sequence>
<evidence type="ECO:0000259" key="1">
    <source>
        <dbReference type="Pfam" id="PF20981"/>
    </source>
</evidence>
<dbReference type="CDD" id="cd13777">
    <property type="entry name" value="Aar2_N"/>
    <property type="match status" value="1"/>
</dbReference>
<accession>A0A136JB45</accession>
<dbReference type="Proteomes" id="UP000070501">
    <property type="component" value="Unassembled WGS sequence"/>
</dbReference>
<keyword evidence="3" id="KW-1185">Reference proteome</keyword>
<dbReference type="EMBL" id="KQ964247">
    <property type="protein sequence ID" value="KXJ94362.1"/>
    <property type="molecule type" value="Genomic_DNA"/>
</dbReference>